<feature type="compositionally biased region" description="Basic and acidic residues" evidence="1">
    <location>
        <begin position="1"/>
        <end position="20"/>
    </location>
</feature>
<evidence type="ECO:0000313" key="3">
    <source>
        <dbReference type="Proteomes" id="UP000001471"/>
    </source>
</evidence>
<protein>
    <submittedName>
        <fullName evidence="2">Uncharacterized protein</fullName>
    </submittedName>
</protein>
<evidence type="ECO:0000256" key="1">
    <source>
        <dbReference type="SAM" id="MobiDB-lite"/>
    </source>
</evidence>
<name>B2W4J0_PYRTR</name>
<reference evidence="3" key="1">
    <citation type="journal article" date="2013" name="G3 (Bethesda)">
        <title>Comparative genomics of a plant-pathogenic fungus, Pyrenophora tritici-repentis, reveals transduplication and the impact of repeat elements on pathogenicity and population divergence.</title>
        <authorList>
            <person name="Manning V.A."/>
            <person name="Pandelova I."/>
            <person name="Dhillon B."/>
            <person name="Wilhelm L.J."/>
            <person name="Goodwin S.B."/>
            <person name="Berlin A.M."/>
            <person name="Figueroa M."/>
            <person name="Freitag M."/>
            <person name="Hane J.K."/>
            <person name="Henrissat B."/>
            <person name="Holman W.H."/>
            <person name="Kodira C.D."/>
            <person name="Martin J."/>
            <person name="Oliver R.P."/>
            <person name="Robbertse B."/>
            <person name="Schackwitz W."/>
            <person name="Schwartz D.C."/>
            <person name="Spatafora J.W."/>
            <person name="Turgeon B.G."/>
            <person name="Yandava C."/>
            <person name="Young S."/>
            <person name="Zhou S."/>
            <person name="Zeng Q."/>
            <person name="Grigoriev I.V."/>
            <person name="Ma L.-J."/>
            <person name="Ciuffetti L.M."/>
        </authorList>
    </citation>
    <scope>NUCLEOTIDE SEQUENCE [LARGE SCALE GENOMIC DNA]</scope>
    <source>
        <strain evidence="3">Pt-1C-BFP</strain>
    </source>
</reference>
<gene>
    <name evidence="2" type="ORF">PTRG_04540</name>
</gene>
<dbReference type="InParanoid" id="B2W4J0"/>
<dbReference type="HOGENOM" id="CLU_2074340_0_0_1"/>
<accession>B2W4J0</accession>
<dbReference type="AlphaFoldDB" id="B2W4J0"/>
<evidence type="ECO:0000313" key="2">
    <source>
        <dbReference type="EMBL" id="EDU47447.1"/>
    </source>
</evidence>
<feature type="compositionally biased region" description="Polar residues" evidence="1">
    <location>
        <begin position="22"/>
        <end position="34"/>
    </location>
</feature>
<proteinExistence type="predicted"/>
<organism evidence="2 3">
    <name type="scientific">Pyrenophora tritici-repentis (strain Pt-1C-BFP)</name>
    <name type="common">Wheat tan spot fungus</name>
    <name type="synonym">Drechslera tritici-repentis</name>
    <dbReference type="NCBI Taxonomy" id="426418"/>
    <lineage>
        <taxon>Eukaryota</taxon>
        <taxon>Fungi</taxon>
        <taxon>Dikarya</taxon>
        <taxon>Ascomycota</taxon>
        <taxon>Pezizomycotina</taxon>
        <taxon>Dothideomycetes</taxon>
        <taxon>Pleosporomycetidae</taxon>
        <taxon>Pleosporales</taxon>
        <taxon>Pleosporineae</taxon>
        <taxon>Pleosporaceae</taxon>
        <taxon>Pyrenophora</taxon>
    </lineage>
</organism>
<sequence length="118" mass="12989">MAEITRDRRSILPNRLEKFRGQTATKTFTASPTSFKEKSWGEQKQPRSTTSGRDARYTKLAYLFTPSTAALGPGTNTTRAVRRRTLSYAHCPGSNGVCEQSIAEVFAPLATSFVDADP</sequence>
<feature type="region of interest" description="Disordered" evidence="1">
    <location>
        <begin position="1"/>
        <end position="54"/>
    </location>
</feature>
<feature type="compositionally biased region" description="Basic and acidic residues" evidence="1">
    <location>
        <begin position="35"/>
        <end position="45"/>
    </location>
</feature>
<dbReference type="EMBL" id="DS231618">
    <property type="protein sequence ID" value="EDU47447.1"/>
    <property type="molecule type" value="Genomic_DNA"/>
</dbReference>
<dbReference type="Proteomes" id="UP000001471">
    <property type="component" value="Unassembled WGS sequence"/>
</dbReference>